<comment type="caution">
    <text evidence="9">The sequence shown here is derived from an EMBL/GenBank/DDBJ whole genome shotgun (WGS) entry which is preliminary data.</text>
</comment>
<keyword evidence="1" id="KW-0436">Ligase</keyword>
<proteinExistence type="predicted"/>
<dbReference type="Pfam" id="PF02142">
    <property type="entry name" value="MGS"/>
    <property type="match status" value="1"/>
</dbReference>
<dbReference type="InterPro" id="IPR011607">
    <property type="entry name" value="MGS-like_dom"/>
</dbReference>
<dbReference type="OrthoDB" id="3055472at2759"/>
<keyword evidence="2 6" id="KW-0547">Nucleotide-binding</keyword>
<dbReference type="SUPFAM" id="SSF52335">
    <property type="entry name" value="Methylglyoxal synthase-like"/>
    <property type="match status" value="1"/>
</dbReference>
<sequence length="439" mass="47989">MAPPAYPTLPPISPNIPASIPALNTGQKRQVCKLPLLINPGCLIGVDQPLWEELSSFNDAREFCDKVGYPVLVSPSYVISVAAMNVVSTEDDLANYLNQAAEVSRDHPVVISKYIEQAKEIEMDTVAKDAKMVMHYISEHDLDLQTVKQIVDVTSRIGNVPNVAGPSNIQFVVKNNESKVIELYPDLGLSANYVGVKVPQFSFSRLFGANPVLGVEMASTGEVACFGQDKYDAYLKALISTGIVPPKKDILFSVGRYREKLEILPPAQKLSAVGYNIFATSGTADFFTEHGVPCKYLKSLGEGDHAKQKSDYSLTQHLINMCINLPSKNHYHRPASYSSKGHHTRRMAVDFAIPLVTNEKNAKMLTEALIHKLRLDILSLDSKTSHRMHSFPGLINIGTFVPDLGTGGKGIAQTTEVAISTGFTLMEAGLMHQPGQLPK</sequence>
<dbReference type="CDD" id="cd01423">
    <property type="entry name" value="MGS_CPS_I_III"/>
    <property type="match status" value="1"/>
</dbReference>
<comment type="catalytic activity">
    <reaction evidence="5">
        <text>hydrogencarbonate + NH4(+) + 2 ATP = carbamoyl phosphate + 2 ADP + phosphate + 2 H(+)</text>
        <dbReference type="Rhea" id="RHEA:18029"/>
        <dbReference type="ChEBI" id="CHEBI:15378"/>
        <dbReference type="ChEBI" id="CHEBI:17544"/>
        <dbReference type="ChEBI" id="CHEBI:28938"/>
        <dbReference type="ChEBI" id="CHEBI:30616"/>
        <dbReference type="ChEBI" id="CHEBI:43474"/>
        <dbReference type="ChEBI" id="CHEBI:58228"/>
        <dbReference type="ChEBI" id="CHEBI:456216"/>
        <dbReference type="EC" id="6.3.4.16"/>
    </reaction>
</comment>
<name>A0A8H5EVC2_9AGAR</name>
<dbReference type="GO" id="GO:0046872">
    <property type="term" value="F:metal ion binding"/>
    <property type="evidence" value="ECO:0007669"/>
    <property type="project" value="InterPro"/>
</dbReference>
<evidence type="ECO:0000259" key="8">
    <source>
        <dbReference type="PROSITE" id="PS51855"/>
    </source>
</evidence>
<accession>A0A8H5EVC2</accession>
<feature type="domain" description="MGS-like" evidence="8">
    <location>
        <begin position="242"/>
        <end position="392"/>
    </location>
</feature>
<dbReference type="GO" id="GO:0004151">
    <property type="term" value="F:dihydroorotase activity"/>
    <property type="evidence" value="ECO:0007669"/>
    <property type="project" value="TreeGrafter"/>
</dbReference>
<evidence type="ECO:0000256" key="5">
    <source>
        <dbReference type="ARBA" id="ARBA00047359"/>
    </source>
</evidence>
<dbReference type="GO" id="GO:0006207">
    <property type="term" value="P:'de novo' pyrimidine nucleobase biosynthetic process"/>
    <property type="evidence" value="ECO:0007669"/>
    <property type="project" value="TreeGrafter"/>
</dbReference>
<dbReference type="PANTHER" id="PTHR11405">
    <property type="entry name" value="CARBAMOYLTRANSFERASE FAMILY MEMBER"/>
    <property type="match status" value="1"/>
</dbReference>
<dbReference type="EC" id="6.3.4.16" evidence="4"/>
<evidence type="ECO:0000256" key="6">
    <source>
        <dbReference type="PROSITE-ProRule" id="PRU00409"/>
    </source>
</evidence>
<dbReference type="Proteomes" id="UP000567179">
    <property type="component" value="Unassembled WGS sequence"/>
</dbReference>
<protein>
    <recommendedName>
        <fullName evidence="4">carbamoyl-phosphate synthase (ammonia)</fullName>
        <ecNumber evidence="4">6.3.4.16</ecNumber>
    </recommendedName>
</protein>
<dbReference type="Gene3D" id="3.30.470.20">
    <property type="entry name" value="ATP-grasp fold, B domain"/>
    <property type="match status" value="2"/>
</dbReference>
<dbReference type="EMBL" id="JAACJJ010000046">
    <property type="protein sequence ID" value="KAF5313945.1"/>
    <property type="molecule type" value="Genomic_DNA"/>
</dbReference>
<dbReference type="InterPro" id="IPR036914">
    <property type="entry name" value="MGS-like_dom_sf"/>
</dbReference>
<dbReference type="FunFam" id="3.30.1490.20:FF:000001">
    <property type="entry name" value="Carbamoyl-phosphate synthase large chain"/>
    <property type="match status" value="1"/>
</dbReference>
<dbReference type="PROSITE" id="PS50975">
    <property type="entry name" value="ATP_GRASP"/>
    <property type="match status" value="1"/>
</dbReference>
<dbReference type="AlphaFoldDB" id="A0A8H5EVC2"/>
<feature type="domain" description="ATP-grasp" evidence="7">
    <location>
        <begin position="38"/>
        <end position="239"/>
    </location>
</feature>
<reference evidence="9 10" key="1">
    <citation type="journal article" date="2020" name="ISME J.">
        <title>Uncovering the hidden diversity of litter-decomposition mechanisms in mushroom-forming fungi.</title>
        <authorList>
            <person name="Floudas D."/>
            <person name="Bentzer J."/>
            <person name="Ahren D."/>
            <person name="Johansson T."/>
            <person name="Persson P."/>
            <person name="Tunlid A."/>
        </authorList>
    </citation>
    <scope>NUCLEOTIDE SEQUENCE [LARGE SCALE GENOMIC DNA]</scope>
    <source>
        <strain evidence="9 10">CBS 101986</strain>
    </source>
</reference>
<evidence type="ECO:0000313" key="9">
    <source>
        <dbReference type="EMBL" id="KAF5313945.1"/>
    </source>
</evidence>
<dbReference type="GO" id="GO:0004070">
    <property type="term" value="F:aspartate carbamoyltransferase activity"/>
    <property type="evidence" value="ECO:0007669"/>
    <property type="project" value="TreeGrafter"/>
</dbReference>
<dbReference type="GO" id="GO:0006228">
    <property type="term" value="P:UTP biosynthetic process"/>
    <property type="evidence" value="ECO:0007669"/>
    <property type="project" value="TreeGrafter"/>
</dbReference>
<evidence type="ECO:0000256" key="2">
    <source>
        <dbReference type="ARBA" id="ARBA00022741"/>
    </source>
</evidence>
<dbReference type="PROSITE" id="PS51855">
    <property type="entry name" value="MGS"/>
    <property type="match status" value="1"/>
</dbReference>
<dbReference type="Gene3D" id="3.40.50.1380">
    <property type="entry name" value="Methylglyoxal synthase-like domain"/>
    <property type="match status" value="1"/>
</dbReference>
<dbReference type="InterPro" id="IPR011761">
    <property type="entry name" value="ATP-grasp"/>
</dbReference>
<dbReference type="GO" id="GO:0004088">
    <property type="term" value="F:carbamoyl-phosphate synthase (glutamine-hydrolyzing) activity"/>
    <property type="evidence" value="ECO:0007669"/>
    <property type="project" value="TreeGrafter"/>
</dbReference>
<dbReference type="InterPro" id="IPR005479">
    <property type="entry name" value="CPAse_ATP-bd"/>
</dbReference>
<dbReference type="GO" id="GO:0004087">
    <property type="term" value="F:carbamoyl-phosphate synthase (ammonia) activity"/>
    <property type="evidence" value="ECO:0007669"/>
    <property type="project" value="UniProtKB-EC"/>
</dbReference>
<dbReference type="SUPFAM" id="SSF56059">
    <property type="entry name" value="Glutathione synthetase ATP-binding domain-like"/>
    <property type="match status" value="1"/>
</dbReference>
<dbReference type="GO" id="GO:0019240">
    <property type="term" value="P:citrulline biosynthetic process"/>
    <property type="evidence" value="ECO:0007669"/>
    <property type="project" value="TreeGrafter"/>
</dbReference>
<gene>
    <name evidence="9" type="ORF">D9619_013123</name>
</gene>
<dbReference type="SMART" id="SM00851">
    <property type="entry name" value="MGS"/>
    <property type="match status" value="1"/>
</dbReference>
<keyword evidence="10" id="KW-1185">Reference proteome</keyword>
<evidence type="ECO:0000259" key="7">
    <source>
        <dbReference type="PROSITE" id="PS50975"/>
    </source>
</evidence>
<dbReference type="Pfam" id="PF02786">
    <property type="entry name" value="CPSase_L_D2"/>
    <property type="match status" value="1"/>
</dbReference>
<keyword evidence="3 6" id="KW-0067">ATP-binding</keyword>
<dbReference type="FunFam" id="3.40.50.1380:FF:000005">
    <property type="entry name" value="CAD protein-like isoform X1"/>
    <property type="match status" value="1"/>
</dbReference>
<dbReference type="PANTHER" id="PTHR11405:SF5">
    <property type="entry name" value="CAD PROTEIN"/>
    <property type="match status" value="1"/>
</dbReference>
<dbReference type="GO" id="GO:0006541">
    <property type="term" value="P:glutamine metabolic process"/>
    <property type="evidence" value="ECO:0007669"/>
    <property type="project" value="TreeGrafter"/>
</dbReference>
<evidence type="ECO:0000256" key="3">
    <source>
        <dbReference type="ARBA" id="ARBA00022840"/>
    </source>
</evidence>
<evidence type="ECO:0000313" key="10">
    <source>
        <dbReference type="Proteomes" id="UP000567179"/>
    </source>
</evidence>
<dbReference type="GO" id="GO:0005524">
    <property type="term" value="F:ATP binding"/>
    <property type="evidence" value="ECO:0007669"/>
    <property type="project" value="UniProtKB-UniRule"/>
</dbReference>
<evidence type="ECO:0000256" key="4">
    <source>
        <dbReference type="ARBA" id="ARBA00044063"/>
    </source>
</evidence>
<evidence type="ECO:0000256" key="1">
    <source>
        <dbReference type="ARBA" id="ARBA00022598"/>
    </source>
</evidence>
<dbReference type="GO" id="GO:0005829">
    <property type="term" value="C:cytosol"/>
    <property type="evidence" value="ECO:0007669"/>
    <property type="project" value="TreeGrafter"/>
</dbReference>
<organism evidence="9 10">
    <name type="scientific">Psilocybe cf. subviscida</name>
    <dbReference type="NCBI Taxonomy" id="2480587"/>
    <lineage>
        <taxon>Eukaryota</taxon>
        <taxon>Fungi</taxon>
        <taxon>Dikarya</taxon>
        <taxon>Basidiomycota</taxon>
        <taxon>Agaricomycotina</taxon>
        <taxon>Agaricomycetes</taxon>
        <taxon>Agaricomycetidae</taxon>
        <taxon>Agaricales</taxon>
        <taxon>Agaricineae</taxon>
        <taxon>Strophariaceae</taxon>
        <taxon>Psilocybe</taxon>
    </lineage>
</organism>